<dbReference type="Pfam" id="PF01473">
    <property type="entry name" value="Choline_bind_1"/>
    <property type="match status" value="1"/>
</dbReference>
<organism evidence="4 5">
    <name type="scientific">Hungatella hathewayi WAL-18680</name>
    <dbReference type="NCBI Taxonomy" id="742737"/>
    <lineage>
        <taxon>Bacteria</taxon>
        <taxon>Bacillati</taxon>
        <taxon>Bacillota</taxon>
        <taxon>Clostridia</taxon>
        <taxon>Lachnospirales</taxon>
        <taxon>Lachnospiraceae</taxon>
        <taxon>Hungatella</taxon>
    </lineage>
</organism>
<feature type="chain" id="PRO_5003478781" description="Cell wall-binding repeat protein" evidence="3">
    <location>
        <begin position="25"/>
        <end position="185"/>
    </location>
</feature>
<feature type="signal peptide" evidence="3">
    <location>
        <begin position="1"/>
        <end position="24"/>
    </location>
</feature>
<dbReference type="Pfam" id="PF19127">
    <property type="entry name" value="Choline_bind_3"/>
    <property type="match status" value="1"/>
</dbReference>
<dbReference type="AlphaFoldDB" id="G5IK67"/>
<dbReference type="OrthoDB" id="1912376at2"/>
<evidence type="ECO:0000256" key="3">
    <source>
        <dbReference type="SAM" id="SignalP"/>
    </source>
</evidence>
<evidence type="ECO:0008006" key="6">
    <source>
        <dbReference type="Google" id="ProtNLM"/>
    </source>
</evidence>
<reference evidence="4 5" key="1">
    <citation type="submission" date="2011-08" db="EMBL/GenBank/DDBJ databases">
        <title>The Genome Sequence of Clostridium hathewayi WAL-18680.</title>
        <authorList>
            <consortium name="The Broad Institute Genome Sequencing Platform"/>
            <person name="Earl A."/>
            <person name="Ward D."/>
            <person name="Feldgarden M."/>
            <person name="Gevers D."/>
            <person name="Finegold S.M."/>
            <person name="Summanen P.H."/>
            <person name="Molitoris D.R."/>
            <person name="Song M."/>
            <person name="Daigneault M."/>
            <person name="Allen-Vercoe E."/>
            <person name="Young S.K."/>
            <person name="Zeng Q."/>
            <person name="Gargeya S."/>
            <person name="Fitzgerald M."/>
            <person name="Haas B."/>
            <person name="Abouelleil A."/>
            <person name="Alvarado L."/>
            <person name="Arachchi H.M."/>
            <person name="Berlin A."/>
            <person name="Brown A."/>
            <person name="Chapman S.B."/>
            <person name="Chen Z."/>
            <person name="Dunbar C."/>
            <person name="Freedman E."/>
            <person name="Gearin G."/>
            <person name="Gellesch M."/>
            <person name="Goldberg J."/>
            <person name="Griggs A."/>
            <person name="Gujja S."/>
            <person name="Heiman D."/>
            <person name="Howarth C."/>
            <person name="Larson L."/>
            <person name="Lui A."/>
            <person name="MacDonald P.J.P."/>
            <person name="Montmayeur A."/>
            <person name="Murphy C."/>
            <person name="Neiman D."/>
            <person name="Pearson M."/>
            <person name="Priest M."/>
            <person name="Roberts A."/>
            <person name="Saif S."/>
            <person name="Shea T."/>
            <person name="Shenoy N."/>
            <person name="Sisk P."/>
            <person name="Stolte C."/>
            <person name="Sykes S."/>
            <person name="Wortman J."/>
            <person name="Nusbaum C."/>
            <person name="Birren B."/>
        </authorList>
    </citation>
    <scope>NUCLEOTIDE SEQUENCE [LARGE SCALE GENOMIC DNA]</scope>
    <source>
        <strain evidence="4 5">WAL-18680</strain>
    </source>
</reference>
<keyword evidence="5" id="KW-1185">Reference proteome</keyword>
<comment type="caution">
    <text evidence="4">The sequence shown here is derived from an EMBL/GenBank/DDBJ whole genome shotgun (WGS) entry which is preliminary data.</text>
</comment>
<protein>
    <recommendedName>
        <fullName evidence="6">Cell wall-binding repeat protein</fullName>
    </recommendedName>
</protein>
<keyword evidence="3" id="KW-0732">Signal</keyword>
<dbReference type="HOGENOM" id="CLU_1465829_0_0_9"/>
<evidence type="ECO:0000313" key="4">
    <source>
        <dbReference type="EMBL" id="EHI58131.1"/>
    </source>
</evidence>
<sequence length="185" mass="20148">MKRWIKGISLALAIALMSPQAALAARGPGVGGETAGSGDTSVRLFPGWNGAGTISPMISTSPDEFDGPDDDDSYPQGWRYSPSGWWYQYADGGWPVNGWKYIDSRWYFFNADGHAVTGWIQVDGNYFYMNPVDDGTFASMRTGWQIVDGKAYYLNTRSDGTLGKLLMNTTTPDGYKVGADGAMIP</sequence>
<dbReference type="EMBL" id="ADLN01000107">
    <property type="protein sequence ID" value="EHI58131.1"/>
    <property type="molecule type" value="Genomic_DNA"/>
</dbReference>
<evidence type="ECO:0000256" key="1">
    <source>
        <dbReference type="ARBA" id="ARBA00022737"/>
    </source>
</evidence>
<dbReference type="InterPro" id="IPR018337">
    <property type="entry name" value="Cell_wall/Cho-bd_repeat"/>
</dbReference>
<accession>G5IK67</accession>
<keyword evidence="1" id="KW-0677">Repeat</keyword>
<gene>
    <name evidence="4" type="ORF">HMPREF9473_03895</name>
</gene>
<dbReference type="Proteomes" id="UP000005384">
    <property type="component" value="Unassembled WGS sequence"/>
</dbReference>
<dbReference type="SUPFAM" id="SSF69360">
    <property type="entry name" value="Cell wall binding repeat"/>
    <property type="match status" value="1"/>
</dbReference>
<feature type="repeat" description="Cell wall-binding" evidence="2">
    <location>
        <begin position="96"/>
        <end position="115"/>
    </location>
</feature>
<proteinExistence type="predicted"/>
<evidence type="ECO:0000313" key="5">
    <source>
        <dbReference type="Proteomes" id="UP000005384"/>
    </source>
</evidence>
<evidence type="ECO:0000256" key="2">
    <source>
        <dbReference type="PROSITE-ProRule" id="PRU00591"/>
    </source>
</evidence>
<dbReference type="Gene3D" id="2.10.270.10">
    <property type="entry name" value="Cholin Binding"/>
    <property type="match status" value="1"/>
</dbReference>
<dbReference type="PATRIC" id="fig|742737.3.peg.3879"/>
<dbReference type="PROSITE" id="PS51170">
    <property type="entry name" value="CW"/>
    <property type="match status" value="1"/>
</dbReference>
<name>G5IK67_9FIRM</name>